<evidence type="ECO:0000256" key="3">
    <source>
        <dbReference type="ARBA" id="ARBA00001964"/>
    </source>
</evidence>
<evidence type="ECO:0000256" key="4">
    <source>
        <dbReference type="ARBA" id="ARBA00007131"/>
    </source>
</evidence>
<dbReference type="VEuPathDB" id="MicrosporidiaDB:NEQG_02152"/>
<dbReference type="EMBL" id="GL870881">
    <property type="protein sequence ID" value="EIJ87605.1"/>
    <property type="molecule type" value="Genomic_DNA"/>
</dbReference>
<evidence type="ECO:0000256" key="9">
    <source>
        <dbReference type="ARBA" id="ARBA00049473"/>
    </source>
</evidence>
<keyword evidence="12" id="KW-1185">Reference proteome</keyword>
<dbReference type="CDD" id="cd07033">
    <property type="entry name" value="TPP_PYR_DXS_TK_like"/>
    <property type="match status" value="1"/>
</dbReference>
<dbReference type="GO" id="GO:0046872">
    <property type="term" value="F:metal ion binding"/>
    <property type="evidence" value="ECO:0007669"/>
    <property type="project" value="UniProtKB-KW"/>
</dbReference>
<evidence type="ECO:0000256" key="8">
    <source>
        <dbReference type="ARBA" id="ARBA00023052"/>
    </source>
</evidence>
<comment type="cofactor">
    <cofactor evidence="3">
        <name>thiamine diphosphate</name>
        <dbReference type="ChEBI" id="CHEBI:58937"/>
    </cofactor>
</comment>
<dbReference type="SMART" id="SM00861">
    <property type="entry name" value="Transket_pyr"/>
    <property type="match status" value="1"/>
</dbReference>
<dbReference type="PANTHER" id="PTHR43522">
    <property type="entry name" value="TRANSKETOLASE"/>
    <property type="match status" value="1"/>
</dbReference>
<dbReference type="OrthoDB" id="10267175at2759"/>
<dbReference type="InterPro" id="IPR029061">
    <property type="entry name" value="THDP-binding"/>
</dbReference>
<evidence type="ECO:0000256" key="5">
    <source>
        <dbReference type="ARBA" id="ARBA00022679"/>
    </source>
</evidence>
<dbReference type="InterPro" id="IPR005474">
    <property type="entry name" value="Transketolase_N"/>
</dbReference>
<feature type="domain" description="Transketolase-like pyrimidine-binding" evidence="10">
    <location>
        <begin position="345"/>
        <end position="532"/>
    </location>
</feature>
<dbReference type="GO" id="GO:0006098">
    <property type="term" value="P:pentose-phosphate shunt"/>
    <property type="evidence" value="ECO:0007669"/>
    <property type="project" value="TreeGrafter"/>
</dbReference>
<comment type="cofactor">
    <cofactor evidence="2">
        <name>Mg(2+)</name>
        <dbReference type="ChEBI" id="CHEBI:18420"/>
    </cofactor>
</comment>
<dbReference type="InterPro" id="IPR055152">
    <property type="entry name" value="Transketolase-like_C_2"/>
</dbReference>
<dbReference type="GO" id="GO:0004802">
    <property type="term" value="F:transketolase activity"/>
    <property type="evidence" value="ECO:0007669"/>
    <property type="project" value="UniProtKB-EC"/>
</dbReference>
<evidence type="ECO:0000256" key="6">
    <source>
        <dbReference type="ARBA" id="ARBA00022723"/>
    </source>
</evidence>
<dbReference type="STRING" id="935791.I3EEF8"/>
<name>I3EEF8_NEMP3</name>
<dbReference type="PANTHER" id="PTHR43522:SF2">
    <property type="entry name" value="TRANSKETOLASE 1-RELATED"/>
    <property type="match status" value="1"/>
</dbReference>
<gene>
    <name evidence="11" type="ORF">NEQG_02152</name>
</gene>
<comment type="cofactor">
    <cofactor evidence="1">
        <name>Co(2+)</name>
        <dbReference type="ChEBI" id="CHEBI:48828"/>
    </cofactor>
</comment>
<sequence>MGAVQEMRLLVAQIVQNAGEGHPGSAIGMAPLFHVLYSRVLKITKCDLKWSERDILVLSNGHSVAILYAALFCRGVLTEKDLKEYRQIGSKTPGHPEYSRDNAIDATTGPLGQGVAQAVGYAISISKKQKNNRVFCILGDGCMQEGISQEAFSLAGHLQLKNLFFVFDSNKITIDGATSYSTSDDAKKRMESMNYEVLEVDAEDTEGIEEILGKQYGRPVFLIMHSVIGKDTSVENNRKAHGSPLGEAEVAKLQEKYNLCGKSFYISESTKEIYRKREEEVAQEYMQWKERQIDDLKNANAGRTCNGVEEVNMEDENKKTNNKYEKEFVQMLESQNYVEKKKPNKSTREIFGDLVPGLLKNPNILGGSADLTESTCLGAALTKKPEIIEGDHSCQIDPKTEKNTEENQNFIHFGIREHAMCGIVCGIALFGEHRAYCSTFLNFLAYGFPAVRIAALSEAPSVYIATHDSIALGGDGPTHQPVEMLALLRATPGLITFRPASRSEVEAAVLYAFYQSERPCVIILSRQGIEEIPEKGIRKNSKAQNTGTDNKLKTDVQETEGIAENQSIYDNSAPLKNTSYISRITSILRGAHIISDYSPDNSAQKLLLLATGSEVPLALRVKPLLNNYNVRVVSLLSFELFQEQPQEYVEDILFCDISVSIEALSTFGWDKYAQVQIGVDTFGASGPTSAVYEYFGFTPEKITDKIHNEIKKKQQKEDRQREIRWLQSK</sequence>
<dbReference type="Proteomes" id="UP000002872">
    <property type="component" value="Unassembled WGS sequence"/>
</dbReference>
<proteinExistence type="inferred from homology"/>
<accession>I3EEF8</accession>
<dbReference type="Gene3D" id="3.40.50.920">
    <property type="match status" value="1"/>
</dbReference>
<dbReference type="Pfam" id="PF22613">
    <property type="entry name" value="Transketolase_C_1"/>
    <property type="match status" value="1"/>
</dbReference>
<keyword evidence="8" id="KW-0786">Thiamine pyrophosphate</keyword>
<dbReference type="AlphaFoldDB" id="I3EEF8"/>
<dbReference type="OMA" id="ADYMRGS"/>
<comment type="similarity">
    <text evidence="4">Belongs to the transketolase family.</text>
</comment>
<dbReference type="InParanoid" id="I3EEF8"/>
<dbReference type="InterPro" id="IPR020826">
    <property type="entry name" value="Transketolase_BS"/>
</dbReference>
<organism evidence="11 12">
    <name type="scientific">Nematocida parisii (strain ERTm3)</name>
    <name type="common">Nematode killer fungus</name>
    <dbReference type="NCBI Taxonomy" id="935791"/>
    <lineage>
        <taxon>Eukaryota</taxon>
        <taxon>Fungi</taxon>
        <taxon>Fungi incertae sedis</taxon>
        <taxon>Microsporidia</taxon>
        <taxon>Nematocida</taxon>
    </lineage>
</organism>
<evidence type="ECO:0000313" key="12">
    <source>
        <dbReference type="Proteomes" id="UP000002872"/>
    </source>
</evidence>
<comment type="catalytic activity">
    <reaction evidence="9">
        <text>D-sedoheptulose 7-phosphate + D-glyceraldehyde 3-phosphate = aldehydo-D-ribose 5-phosphate + D-xylulose 5-phosphate</text>
        <dbReference type="Rhea" id="RHEA:10508"/>
        <dbReference type="ChEBI" id="CHEBI:57483"/>
        <dbReference type="ChEBI" id="CHEBI:57737"/>
        <dbReference type="ChEBI" id="CHEBI:58273"/>
        <dbReference type="ChEBI" id="CHEBI:59776"/>
        <dbReference type="EC" id="2.2.1.1"/>
    </reaction>
</comment>
<keyword evidence="7" id="KW-0460">Magnesium</keyword>
<dbReference type="InterPro" id="IPR005475">
    <property type="entry name" value="Transketolase-like_Pyr-bd"/>
</dbReference>
<dbReference type="InterPro" id="IPR033247">
    <property type="entry name" value="Transketolase_fam"/>
</dbReference>
<dbReference type="Gene3D" id="3.40.50.970">
    <property type="match status" value="2"/>
</dbReference>
<dbReference type="HOGENOM" id="CLU_009227_0_0_1"/>
<evidence type="ECO:0000256" key="1">
    <source>
        <dbReference type="ARBA" id="ARBA00001941"/>
    </source>
</evidence>
<dbReference type="InterPro" id="IPR009014">
    <property type="entry name" value="Transketo_C/PFOR_II"/>
</dbReference>
<protein>
    <submittedName>
        <fullName evidence="11">Transketolase</fullName>
    </submittedName>
</protein>
<evidence type="ECO:0000313" key="11">
    <source>
        <dbReference type="EMBL" id="EIJ87605.1"/>
    </source>
</evidence>
<dbReference type="SUPFAM" id="SSF52922">
    <property type="entry name" value="TK C-terminal domain-like"/>
    <property type="match status" value="1"/>
</dbReference>
<dbReference type="CDD" id="cd02012">
    <property type="entry name" value="TPP_TK"/>
    <property type="match status" value="1"/>
</dbReference>
<dbReference type="GO" id="GO:0005829">
    <property type="term" value="C:cytosol"/>
    <property type="evidence" value="ECO:0007669"/>
    <property type="project" value="TreeGrafter"/>
</dbReference>
<dbReference type="FunCoup" id="I3EEF8">
    <property type="interactions" value="90"/>
</dbReference>
<dbReference type="Pfam" id="PF02779">
    <property type="entry name" value="Transket_pyr"/>
    <property type="match status" value="1"/>
</dbReference>
<dbReference type="SUPFAM" id="SSF52518">
    <property type="entry name" value="Thiamin diphosphate-binding fold (THDP-binding)"/>
    <property type="match status" value="2"/>
</dbReference>
<evidence type="ECO:0000259" key="10">
    <source>
        <dbReference type="SMART" id="SM00861"/>
    </source>
</evidence>
<reference evidence="11" key="1">
    <citation type="submission" date="2011-01" db="EMBL/GenBank/DDBJ databases">
        <title>The Genome Sequence of Nematocida parisii strain ERTm3.</title>
        <authorList>
            <consortium name="The Broad Institute Genome Sequencing Platform"/>
            <consortium name="The Broad Institute Genome Sequencing Center for Infectious Disease"/>
            <person name="Cuomo C."/>
            <person name="Troemel E."/>
            <person name="Young S.K."/>
            <person name="Zeng Q."/>
            <person name="Gargeya S."/>
            <person name="Fitzgerald M."/>
            <person name="Haas B."/>
            <person name="Abouelleil A."/>
            <person name="Alvarado L."/>
            <person name="Arachchi H.M."/>
            <person name="Berlin A."/>
            <person name="Chapman S.B."/>
            <person name="Gearin G."/>
            <person name="Goldberg J."/>
            <person name="Griggs A."/>
            <person name="Gujja S."/>
            <person name="Hansen M."/>
            <person name="Heiman D."/>
            <person name="Howarth C."/>
            <person name="Larimer J."/>
            <person name="Lui A."/>
            <person name="MacDonald P.J.P."/>
            <person name="McCowen C."/>
            <person name="Montmayeur A."/>
            <person name="Murphy C."/>
            <person name="Neiman D."/>
            <person name="Pearson M."/>
            <person name="Priest M."/>
            <person name="Roberts A."/>
            <person name="Saif S."/>
            <person name="Shea T."/>
            <person name="Sisk P."/>
            <person name="Stolte C."/>
            <person name="Sykes S."/>
            <person name="Wortman J."/>
            <person name="Nusbaum C."/>
            <person name="Birren B."/>
        </authorList>
    </citation>
    <scope>NUCLEOTIDE SEQUENCE</scope>
    <source>
        <strain evidence="11">ERTm3</strain>
    </source>
</reference>
<dbReference type="PROSITE" id="PS00802">
    <property type="entry name" value="TRANSKETOLASE_2"/>
    <property type="match status" value="1"/>
</dbReference>
<evidence type="ECO:0000256" key="7">
    <source>
        <dbReference type="ARBA" id="ARBA00022842"/>
    </source>
</evidence>
<dbReference type="Pfam" id="PF00456">
    <property type="entry name" value="Transketolase_N"/>
    <property type="match status" value="1"/>
</dbReference>
<keyword evidence="5" id="KW-0808">Transferase</keyword>
<keyword evidence="6" id="KW-0479">Metal-binding</keyword>
<evidence type="ECO:0000256" key="2">
    <source>
        <dbReference type="ARBA" id="ARBA00001946"/>
    </source>
</evidence>